<feature type="signal peptide" evidence="1">
    <location>
        <begin position="1"/>
        <end position="22"/>
    </location>
</feature>
<organism evidence="2 3">
    <name type="scientific">Alloprevotella rava</name>
    <dbReference type="NCBI Taxonomy" id="671218"/>
    <lineage>
        <taxon>Bacteria</taxon>
        <taxon>Pseudomonadati</taxon>
        <taxon>Bacteroidota</taxon>
        <taxon>Bacteroidia</taxon>
        <taxon>Bacteroidales</taxon>
        <taxon>Prevotellaceae</taxon>
        <taxon>Alloprevotella</taxon>
    </lineage>
</organism>
<name>A0A7W5UVL7_9BACT</name>
<gene>
    <name evidence="2" type="ORF">FHS60_000837</name>
</gene>
<accession>A0A7W5UVL7</accession>
<dbReference type="InterPro" id="IPR025921">
    <property type="entry name" value="HmuY"/>
</dbReference>
<dbReference type="RefSeq" id="WP_183695289.1">
    <property type="nucleotide sequence ID" value="NZ_JACICA010000003.1"/>
</dbReference>
<evidence type="ECO:0008006" key="4">
    <source>
        <dbReference type="Google" id="ProtNLM"/>
    </source>
</evidence>
<sequence length="232" mass="26191">MRHFLFTIMAAAALLTSCVDYDAQPFTGKELPRTTGYSTGVTNDWLYINLRTGQMFNRNKVNEDIAEGEQKNRLDWDIAFCGYRLRTNSGTSGNGLGAAADLGKGQYEKWTSVSQLPSDLQWAVDDHTVSITMSRKDWNRYLIANHLNFEENPWFDPNNGPATTLTDANPILAKAMTFTGPPPVYTPSFHTYIVRTADGKRYFKLQLISWYKANIKIGDTGGQISYYCDELK</sequence>
<dbReference type="Pfam" id="PF14064">
    <property type="entry name" value="HmuY"/>
    <property type="match status" value="1"/>
</dbReference>
<proteinExistence type="predicted"/>
<evidence type="ECO:0000313" key="2">
    <source>
        <dbReference type="EMBL" id="MBB3702379.1"/>
    </source>
</evidence>
<feature type="chain" id="PRO_5031318414" description="HmuY family protein" evidence="1">
    <location>
        <begin position="23"/>
        <end position="232"/>
    </location>
</feature>
<dbReference type="CDD" id="cd12105">
    <property type="entry name" value="HmuY"/>
    <property type="match status" value="1"/>
</dbReference>
<comment type="caution">
    <text evidence="2">The sequence shown here is derived from an EMBL/GenBank/DDBJ whole genome shotgun (WGS) entry which is preliminary data.</text>
</comment>
<evidence type="ECO:0000313" key="3">
    <source>
        <dbReference type="Proteomes" id="UP000541425"/>
    </source>
</evidence>
<protein>
    <recommendedName>
        <fullName evidence="4">HmuY family protein</fullName>
    </recommendedName>
</protein>
<evidence type="ECO:0000256" key="1">
    <source>
        <dbReference type="SAM" id="SignalP"/>
    </source>
</evidence>
<keyword evidence="1" id="KW-0732">Signal</keyword>
<dbReference type="PROSITE" id="PS51257">
    <property type="entry name" value="PROKAR_LIPOPROTEIN"/>
    <property type="match status" value="1"/>
</dbReference>
<reference evidence="2 3" key="1">
    <citation type="submission" date="2020-08" db="EMBL/GenBank/DDBJ databases">
        <title>Genomic Encyclopedia of Type Strains, Phase IV (KMG-IV): sequencing the most valuable type-strain genomes for metagenomic binning, comparative biology and taxonomic classification.</title>
        <authorList>
            <person name="Goeker M."/>
        </authorList>
    </citation>
    <scope>NUCLEOTIDE SEQUENCE [LARGE SCALE GENOMIC DNA]</scope>
    <source>
        <strain evidence="2 3">DSM 22548</strain>
    </source>
</reference>
<dbReference type="Proteomes" id="UP000541425">
    <property type="component" value="Unassembled WGS sequence"/>
</dbReference>
<dbReference type="AlphaFoldDB" id="A0A7W5UVL7"/>
<dbReference type="EMBL" id="JACICA010000003">
    <property type="protein sequence ID" value="MBB3702379.1"/>
    <property type="molecule type" value="Genomic_DNA"/>
</dbReference>